<name>A0ABU0ZK48_9ACTN</name>
<sequence>MTRLSLDELKGIMQSCAGADESVDLTPEAATMSFEELGYDSLAVIEMTTRLAQLFDIHIPDSETSTLDTPARLVDYVNGRLGTKG</sequence>
<evidence type="ECO:0000313" key="4">
    <source>
        <dbReference type="EMBL" id="MDQ7907414.1"/>
    </source>
</evidence>
<comment type="caution">
    <text evidence="4">The sequence shown here is derived from an EMBL/GenBank/DDBJ whole genome shotgun (WGS) entry which is preliminary data.</text>
</comment>
<dbReference type="RefSeq" id="WP_308714692.1">
    <property type="nucleotide sequence ID" value="NZ_JAVHUY010000022.1"/>
</dbReference>
<dbReference type="InterPro" id="IPR006162">
    <property type="entry name" value="Ppantetheine_attach_site"/>
</dbReference>
<evidence type="ECO:0000256" key="1">
    <source>
        <dbReference type="ARBA" id="ARBA00022450"/>
    </source>
</evidence>
<keyword evidence="1" id="KW-0596">Phosphopantetheine</keyword>
<dbReference type="SMART" id="SM00823">
    <property type="entry name" value="PKS_PP"/>
    <property type="match status" value="1"/>
</dbReference>
<organism evidence="4 5">
    <name type="scientific">Phytohabitans maris</name>
    <dbReference type="NCBI Taxonomy" id="3071409"/>
    <lineage>
        <taxon>Bacteria</taxon>
        <taxon>Bacillati</taxon>
        <taxon>Actinomycetota</taxon>
        <taxon>Actinomycetes</taxon>
        <taxon>Micromonosporales</taxon>
        <taxon>Micromonosporaceae</taxon>
    </lineage>
</organism>
<dbReference type="PROSITE" id="PS50075">
    <property type="entry name" value="CARRIER"/>
    <property type="match status" value="1"/>
</dbReference>
<dbReference type="InterPro" id="IPR036736">
    <property type="entry name" value="ACP-like_sf"/>
</dbReference>
<accession>A0ABU0ZK48</accession>
<dbReference type="InterPro" id="IPR009081">
    <property type="entry name" value="PP-bd_ACP"/>
</dbReference>
<dbReference type="Proteomes" id="UP001230908">
    <property type="component" value="Unassembled WGS sequence"/>
</dbReference>
<protein>
    <submittedName>
        <fullName evidence="4">Phosphopantetheine-binding protein</fullName>
    </submittedName>
</protein>
<keyword evidence="5" id="KW-1185">Reference proteome</keyword>
<dbReference type="Gene3D" id="1.10.1200.10">
    <property type="entry name" value="ACP-like"/>
    <property type="match status" value="1"/>
</dbReference>
<keyword evidence="2" id="KW-0597">Phosphoprotein</keyword>
<evidence type="ECO:0000259" key="3">
    <source>
        <dbReference type="PROSITE" id="PS50075"/>
    </source>
</evidence>
<dbReference type="InterPro" id="IPR020806">
    <property type="entry name" value="PKS_PP-bd"/>
</dbReference>
<dbReference type="SUPFAM" id="SSF47336">
    <property type="entry name" value="ACP-like"/>
    <property type="match status" value="1"/>
</dbReference>
<gene>
    <name evidence="4" type="ORF">RB614_23125</name>
</gene>
<dbReference type="EMBL" id="JAVHUY010000022">
    <property type="protein sequence ID" value="MDQ7907414.1"/>
    <property type="molecule type" value="Genomic_DNA"/>
</dbReference>
<proteinExistence type="predicted"/>
<dbReference type="PROSITE" id="PS00012">
    <property type="entry name" value="PHOSPHOPANTETHEINE"/>
    <property type="match status" value="1"/>
</dbReference>
<feature type="domain" description="Carrier" evidence="3">
    <location>
        <begin position="3"/>
        <end position="81"/>
    </location>
</feature>
<dbReference type="Pfam" id="PF00550">
    <property type="entry name" value="PP-binding"/>
    <property type="match status" value="1"/>
</dbReference>
<reference evidence="4 5" key="1">
    <citation type="submission" date="2023-08" db="EMBL/GenBank/DDBJ databases">
        <title>Phytohabitans sansha sp. nov., isolated from marine sediment.</title>
        <authorList>
            <person name="Zhao Y."/>
            <person name="Yi K."/>
        </authorList>
    </citation>
    <scope>NUCLEOTIDE SEQUENCE [LARGE SCALE GENOMIC DNA]</scope>
    <source>
        <strain evidence="4 5">ZYX-F-186</strain>
    </source>
</reference>
<evidence type="ECO:0000313" key="5">
    <source>
        <dbReference type="Proteomes" id="UP001230908"/>
    </source>
</evidence>
<evidence type="ECO:0000256" key="2">
    <source>
        <dbReference type="ARBA" id="ARBA00022553"/>
    </source>
</evidence>